<evidence type="ECO:0000313" key="1">
    <source>
        <dbReference type="EMBL" id="KKS75831.1"/>
    </source>
</evidence>
<dbReference type="Pfam" id="PF02616">
    <property type="entry name" value="SMC_ScpA"/>
    <property type="match status" value="1"/>
</dbReference>
<dbReference type="EMBL" id="LCEQ01000006">
    <property type="protein sequence ID" value="KKS75831.1"/>
    <property type="molecule type" value="Genomic_DNA"/>
</dbReference>
<gene>
    <name evidence="1" type="ORF">UV48_C0006G0045</name>
</gene>
<reference evidence="1 2" key="1">
    <citation type="journal article" date="2015" name="Nature">
        <title>rRNA introns, odd ribosomes, and small enigmatic genomes across a large radiation of phyla.</title>
        <authorList>
            <person name="Brown C.T."/>
            <person name="Hug L.A."/>
            <person name="Thomas B.C."/>
            <person name="Sharon I."/>
            <person name="Castelle C.J."/>
            <person name="Singh A."/>
            <person name="Wilkins M.J."/>
            <person name="Williams K.H."/>
            <person name="Banfield J.F."/>
        </authorList>
    </citation>
    <scope>NUCLEOTIDE SEQUENCE [LARGE SCALE GENOMIC DNA]</scope>
</reference>
<organism evidence="1 2">
    <name type="scientific">Candidatus Azambacteria bacterium GW2011_GWA2_42_9</name>
    <dbReference type="NCBI Taxonomy" id="1618613"/>
    <lineage>
        <taxon>Bacteria</taxon>
        <taxon>Candidatus Azamiibacteriota</taxon>
    </lineage>
</organism>
<evidence type="ECO:0008006" key="3">
    <source>
        <dbReference type="Google" id="ProtNLM"/>
    </source>
</evidence>
<comment type="caution">
    <text evidence="1">The sequence shown here is derived from an EMBL/GenBank/DDBJ whole genome shotgun (WGS) entry which is preliminary data.</text>
</comment>
<accession>A0A0G1DYB6</accession>
<proteinExistence type="predicted"/>
<dbReference type="Gene3D" id="1.10.10.580">
    <property type="entry name" value="Structural maintenance of chromosome 1. Chain E"/>
    <property type="match status" value="1"/>
</dbReference>
<name>A0A0G1DYB6_9BACT</name>
<dbReference type="InterPro" id="IPR003768">
    <property type="entry name" value="ScpA"/>
</dbReference>
<evidence type="ECO:0000313" key="2">
    <source>
        <dbReference type="Proteomes" id="UP000034563"/>
    </source>
</evidence>
<feature type="non-terminal residue" evidence="1">
    <location>
        <position position="1"/>
    </location>
</feature>
<dbReference type="AlphaFoldDB" id="A0A0G1DYB6"/>
<dbReference type="InterPro" id="IPR023093">
    <property type="entry name" value="ScpA-like_C"/>
</dbReference>
<sequence>DRISIAVEASFSEISGSVKEKIDVILTFLAMLMLMRSRILEASQDYLFGDIKIKKLT</sequence>
<protein>
    <recommendedName>
        <fullName evidence="3">Segregation and condensation protein A</fullName>
    </recommendedName>
</protein>
<dbReference type="Proteomes" id="UP000034563">
    <property type="component" value="Unassembled WGS sequence"/>
</dbReference>